<keyword evidence="3" id="KW-1185">Reference proteome</keyword>
<feature type="transmembrane region" description="Helical" evidence="1">
    <location>
        <begin position="39"/>
        <end position="60"/>
    </location>
</feature>
<comment type="caution">
    <text evidence="2">The sequence shown here is derived from an EMBL/GenBank/DDBJ whole genome shotgun (WGS) entry which is preliminary data.</text>
</comment>
<dbReference type="AlphaFoldDB" id="A0AAP0KVG9"/>
<evidence type="ECO:0000313" key="2">
    <source>
        <dbReference type="EMBL" id="KAK9158629.1"/>
    </source>
</evidence>
<evidence type="ECO:0000313" key="3">
    <source>
        <dbReference type="Proteomes" id="UP001419268"/>
    </source>
</evidence>
<keyword evidence="1" id="KW-1133">Transmembrane helix</keyword>
<gene>
    <name evidence="2" type="ORF">Scep_005203</name>
</gene>
<reference evidence="2 3" key="1">
    <citation type="submission" date="2024-01" db="EMBL/GenBank/DDBJ databases">
        <title>Genome assemblies of Stephania.</title>
        <authorList>
            <person name="Yang L."/>
        </authorList>
    </citation>
    <scope>NUCLEOTIDE SEQUENCE [LARGE SCALE GENOMIC DNA]</scope>
    <source>
        <strain evidence="2">JXDWG</strain>
        <tissue evidence="2">Leaf</tissue>
    </source>
</reference>
<dbReference type="Proteomes" id="UP001419268">
    <property type="component" value="Unassembled WGS sequence"/>
</dbReference>
<keyword evidence="1" id="KW-0812">Transmembrane</keyword>
<feature type="transmembrane region" description="Helical" evidence="1">
    <location>
        <begin position="12"/>
        <end position="32"/>
    </location>
</feature>
<keyword evidence="1" id="KW-0472">Membrane</keyword>
<dbReference type="EMBL" id="JBBNAG010000002">
    <property type="protein sequence ID" value="KAK9158629.1"/>
    <property type="molecule type" value="Genomic_DNA"/>
</dbReference>
<proteinExistence type="predicted"/>
<sequence length="84" mass="9395">MMTLLMRHVPSNLYIFFSSDQIFSVFAMYLLCISSQARLVVPVVGVVIPVVGVVVPALRLRLMSHLSVRVLGICSMVYCCKIYV</sequence>
<evidence type="ECO:0000256" key="1">
    <source>
        <dbReference type="SAM" id="Phobius"/>
    </source>
</evidence>
<organism evidence="2 3">
    <name type="scientific">Stephania cephalantha</name>
    <dbReference type="NCBI Taxonomy" id="152367"/>
    <lineage>
        <taxon>Eukaryota</taxon>
        <taxon>Viridiplantae</taxon>
        <taxon>Streptophyta</taxon>
        <taxon>Embryophyta</taxon>
        <taxon>Tracheophyta</taxon>
        <taxon>Spermatophyta</taxon>
        <taxon>Magnoliopsida</taxon>
        <taxon>Ranunculales</taxon>
        <taxon>Menispermaceae</taxon>
        <taxon>Menispermoideae</taxon>
        <taxon>Cissampelideae</taxon>
        <taxon>Stephania</taxon>
    </lineage>
</organism>
<accession>A0AAP0KVG9</accession>
<protein>
    <submittedName>
        <fullName evidence="2">Uncharacterized protein</fullName>
    </submittedName>
</protein>
<name>A0AAP0KVG9_9MAGN</name>